<protein>
    <submittedName>
        <fullName evidence="10">Multiple sugar transport system substrate-binding protein</fullName>
    </submittedName>
</protein>
<reference evidence="10 12" key="2">
    <citation type="submission" date="2017-02" db="EMBL/GenBank/DDBJ databases">
        <authorList>
            <person name="Peterson S.W."/>
        </authorList>
    </citation>
    <scope>NUCLEOTIDE SEQUENCE [LARGE SCALE GENOMIC DNA]</scope>
    <source>
        <strain evidence="10 12">DSM 9653</strain>
    </source>
</reference>
<keyword evidence="10" id="KW-0762">Sugar transport</keyword>
<keyword evidence="4" id="KW-0732">Signal</keyword>
<evidence type="ECO:0000256" key="3">
    <source>
        <dbReference type="ARBA" id="ARBA00022475"/>
    </source>
</evidence>
<dbReference type="RefSeq" id="WP_055730109.1">
    <property type="nucleotide sequence ID" value="NZ_FUYX01000018.1"/>
</dbReference>
<keyword evidence="6" id="KW-0472">Membrane</keyword>
<dbReference type="EMBL" id="FUYX01000018">
    <property type="protein sequence ID" value="SKC13946.1"/>
    <property type="molecule type" value="Genomic_DNA"/>
</dbReference>
<dbReference type="GO" id="GO:0042597">
    <property type="term" value="C:periplasmic space"/>
    <property type="evidence" value="ECO:0007669"/>
    <property type="project" value="UniProtKB-SubCell"/>
</dbReference>
<dbReference type="Proteomes" id="UP000190130">
    <property type="component" value="Unassembled WGS sequence"/>
</dbReference>
<dbReference type="SUPFAM" id="SSF53850">
    <property type="entry name" value="Periplasmic binding protein-like II"/>
    <property type="match status" value="1"/>
</dbReference>
<keyword evidence="11" id="KW-1185">Reference proteome</keyword>
<evidence type="ECO:0000313" key="12">
    <source>
        <dbReference type="Proteomes" id="UP000190130"/>
    </source>
</evidence>
<keyword evidence="7" id="KW-0564">Palmitate</keyword>
<dbReference type="InterPro" id="IPR050490">
    <property type="entry name" value="Bact_solute-bd_prot1"/>
</dbReference>
<name>A0A0Q3LYU9_9HYPH</name>
<evidence type="ECO:0000256" key="1">
    <source>
        <dbReference type="ARBA" id="ARBA00004418"/>
    </source>
</evidence>
<comment type="subcellular location">
    <subcellularLocation>
        <location evidence="1">Periplasm</location>
    </subcellularLocation>
</comment>
<reference evidence="9 11" key="1">
    <citation type="submission" date="2015-10" db="EMBL/GenBank/DDBJ databases">
        <title>Draft genome of Bosea thiooxidans.</title>
        <authorList>
            <person name="Wang X."/>
        </authorList>
    </citation>
    <scope>NUCLEOTIDE SEQUENCE [LARGE SCALE GENOMIC DNA]</scope>
    <source>
        <strain evidence="9 11">CGMCC 9174</strain>
    </source>
</reference>
<dbReference type="EMBL" id="LMAR01000067">
    <property type="protein sequence ID" value="KQK28585.1"/>
    <property type="molecule type" value="Genomic_DNA"/>
</dbReference>
<evidence type="ECO:0000313" key="9">
    <source>
        <dbReference type="EMBL" id="KQK28585.1"/>
    </source>
</evidence>
<evidence type="ECO:0000256" key="4">
    <source>
        <dbReference type="ARBA" id="ARBA00022729"/>
    </source>
</evidence>
<evidence type="ECO:0000256" key="8">
    <source>
        <dbReference type="ARBA" id="ARBA00023288"/>
    </source>
</evidence>
<comment type="similarity">
    <text evidence="2">Belongs to the bacterial solute-binding protein 1 family.</text>
</comment>
<dbReference type="STRING" id="53254.SAMN05660750_04642"/>
<sequence>MSIALEGITWDHPRGRAPLEKSITRYRAERPDVAISWRARSLRDFGELPLEELAERFDLIIFDHPFVGQAARRGLLVDLAPHIPAEAMAWLDSGAVGPSWRSYHWQGAIYGLPIDAAAQVAAYRPDLLAKAGRHPPATFDQLLRLARDLREHGLWVGVPACPIDAVCMVLTLAANLGRPVTAENPVFLDREFGVRLLERLKALVALSHPESVRMNPIQMLDLAANGDEIAYVPYTFGYTNYCRAEAEKPLLFADIVAAGDRACQGTLLGGAGFGVTSRCRNVAEAVRYGLWLCSPDYQRTHYFADGGQPGMLQAWTDPACDAQSLGFFSGTLRTLGSAYLRPRFAGYVPFFEEGGLKTNAFLRGEGSAESLVDWFNGAFADALKNA</sequence>
<dbReference type="InterPro" id="IPR006059">
    <property type="entry name" value="SBP"/>
</dbReference>
<keyword evidence="10" id="KW-0813">Transport</keyword>
<evidence type="ECO:0000256" key="2">
    <source>
        <dbReference type="ARBA" id="ARBA00008520"/>
    </source>
</evidence>
<evidence type="ECO:0000256" key="5">
    <source>
        <dbReference type="ARBA" id="ARBA00022764"/>
    </source>
</evidence>
<dbReference type="Gene3D" id="3.40.190.10">
    <property type="entry name" value="Periplasmic binding protein-like II"/>
    <property type="match status" value="1"/>
</dbReference>
<organism evidence="9 11">
    <name type="scientific">Bosea thiooxidans</name>
    <dbReference type="NCBI Taxonomy" id="53254"/>
    <lineage>
        <taxon>Bacteria</taxon>
        <taxon>Pseudomonadati</taxon>
        <taxon>Pseudomonadota</taxon>
        <taxon>Alphaproteobacteria</taxon>
        <taxon>Hyphomicrobiales</taxon>
        <taxon>Boseaceae</taxon>
        <taxon>Bosea</taxon>
    </lineage>
</organism>
<evidence type="ECO:0000313" key="10">
    <source>
        <dbReference type="EMBL" id="SKC13946.1"/>
    </source>
</evidence>
<proteinExistence type="inferred from homology"/>
<evidence type="ECO:0000256" key="7">
    <source>
        <dbReference type="ARBA" id="ARBA00023139"/>
    </source>
</evidence>
<dbReference type="Pfam" id="PF01547">
    <property type="entry name" value="SBP_bac_1"/>
    <property type="match status" value="1"/>
</dbReference>
<evidence type="ECO:0000256" key="6">
    <source>
        <dbReference type="ARBA" id="ARBA00023136"/>
    </source>
</evidence>
<dbReference type="Proteomes" id="UP000051562">
    <property type="component" value="Unassembled WGS sequence"/>
</dbReference>
<dbReference type="OrthoDB" id="9811622at2"/>
<keyword evidence="8" id="KW-0449">Lipoprotein</keyword>
<evidence type="ECO:0000313" key="11">
    <source>
        <dbReference type="Proteomes" id="UP000051562"/>
    </source>
</evidence>
<keyword evidence="3" id="KW-1003">Cell membrane</keyword>
<dbReference type="PANTHER" id="PTHR43649:SF33">
    <property type="entry name" value="POLYGALACTURONAN_RHAMNOGALACTURONAN-BINDING PROTEIN YTCQ"/>
    <property type="match status" value="1"/>
</dbReference>
<dbReference type="AlphaFoldDB" id="A0A0Q3LYU9"/>
<keyword evidence="5" id="KW-0574">Periplasm</keyword>
<dbReference type="PANTHER" id="PTHR43649">
    <property type="entry name" value="ARABINOSE-BINDING PROTEIN-RELATED"/>
    <property type="match status" value="1"/>
</dbReference>
<accession>A0A0Q3LYU9</accession>
<gene>
    <name evidence="9" type="ORF">ARD30_06665</name>
    <name evidence="10" type="ORF">SAMN05660750_04642</name>
</gene>